<sequence length="90" mass="10817">MSEEVTEFDLRRPEFQDPMLKPEDFEFDGDGNIVRKDRFEKLTRKLYGGLCELKLMHPWEKWTPDQVWEITKGVLEEYHQLKNKAESKEG</sequence>
<evidence type="ECO:0000313" key="1">
    <source>
        <dbReference type="EMBL" id="AMX20217.1"/>
    </source>
</evidence>
<evidence type="ECO:0000313" key="2">
    <source>
        <dbReference type="Proteomes" id="UP000076152"/>
    </source>
</evidence>
<accession>A0AB33BMT0</accession>
<gene>
    <name evidence="1" type="ORF">IEC338SC_3103</name>
</gene>
<reference evidence="1 2" key="1">
    <citation type="submission" date="2016-04" db="EMBL/GenBank/DDBJ databases">
        <title>Complete genome sequencing of OXA-72 bearing Acinetobacter pittii strain IEC338SC.</title>
        <authorList>
            <person name="Brasiliense D.M."/>
            <person name="Lima K.V."/>
            <person name="Souza C.O."/>
            <person name="Dutra L.G."/>
            <person name="Mamizuka E.M."/>
            <person name="Perez-Chaparro P.J."/>
            <person name="McCulloch J.A."/>
        </authorList>
    </citation>
    <scope>NUCLEOTIDE SEQUENCE [LARGE SCALE GENOMIC DNA]</scope>
    <source>
        <strain evidence="1 2">IEC338SC</strain>
    </source>
</reference>
<proteinExistence type="predicted"/>
<dbReference type="Proteomes" id="UP000076152">
    <property type="component" value="Chromosome"/>
</dbReference>
<organism evidence="1 2">
    <name type="scientific">Acinetobacter pittii</name>
    <name type="common">Acinetobacter genomosp. 3</name>
    <dbReference type="NCBI Taxonomy" id="48296"/>
    <lineage>
        <taxon>Bacteria</taxon>
        <taxon>Pseudomonadati</taxon>
        <taxon>Pseudomonadota</taxon>
        <taxon>Gammaproteobacteria</taxon>
        <taxon>Moraxellales</taxon>
        <taxon>Moraxellaceae</taxon>
        <taxon>Acinetobacter</taxon>
        <taxon>Acinetobacter calcoaceticus/baumannii complex</taxon>
    </lineage>
</organism>
<protein>
    <submittedName>
        <fullName evidence="1">Uncharacterized protein</fullName>
    </submittedName>
</protein>
<dbReference type="RefSeq" id="WP_063099309.1">
    <property type="nucleotide sequence ID" value="NZ_CP015145.1"/>
</dbReference>
<dbReference type="EMBL" id="CP015145">
    <property type="protein sequence ID" value="AMX20217.1"/>
    <property type="molecule type" value="Genomic_DNA"/>
</dbReference>
<dbReference type="AlphaFoldDB" id="A0AB33BMT0"/>
<name>A0AB33BMT0_ACIPI</name>